<keyword evidence="1 4" id="KW-0560">Oxidoreductase</keyword>
<comment type="catalytic activity">
    <reaction evidence="2 4">
        <text>L-methionyl-[protein] + [thioredoxin]-disulfide + H2O = L-methionyl-(S)-S-oxide-[protein] + [thioredoxin]-dithiol</text>
        <dbReference type="Rhea" id="RHEA:14217"/>
        <dbReference type="Rhea" id="RHEA-COMP:10698"/>
        <dbReference type="Rhea" id="RHEA-COMP:10700"/>
        <dbReference type="Rhea" id="RHEA-COMP:12313"/>
        <dbReference type="Rhea" id="RHEA-COMP:12315"/>
        <dbReference type="ChEBI" id="CHEBI:15377"/>
        <dbReference type="ChEBI" id="CHEBI:16044"/>
        <dbReference type="ChEBI" id="CHEBI:29950"/>
        <dbReference type="ChEBI" id="CHEBI:44120"/>
        <dbReference type="ChEBI" id="CHEBI:50058"/>
        <dbReference type="EC" id="1.8.4.11"/>
    </reaction>
</comment>
<dbReference type="SUPFAM" id="SSF55068">
    <property type="entry name" value="Peptide methionine sulfoxide reductase"/>
    <property type="match status" value="1"/>
</dbReference>
<organism evidence="6 7">
    <name type="scientific">Pseudobythopirellula maris</name>
    <dbReference type="NCBI Taxonomy" id="2527991"/>
    <lineage>
        <taxon>Bacteria</taxon>
        <taxon>Pseudomonadati</taxon>
        <taxon>Planctomycetota</taxon>
        <taxon>Planctomycetia</taxon>
        <taxon>Pirellulales</taxon>
        <taxon>Lacipirellulaceae</taxon>
        <taxon>Pseudobythopirellula</taxon>
    </lineage>
</organism>
<dbReference type="HAMAP" id="MF_01401">
    <property type="entry name" value="MsrA"/>
    <property type="match status" value="1"/>
</dbReference>
<dbReference type="Pfam" id="PF01625">
    <property type="entry name" value="PMSR"/>
    <property type="match status" value="1"/>
</dbReference>
<evidence type="ECO:0000259" key="5">
    <source>
        <dbReference type="Pfam" id="PF01625"/>
    </source>
</evidence>
<comment type="similarity">
    <text evidence="4">Belongs to the MsrA Met sulfoxide reductase family.</text>
</comment>
<name>A0A5C5ZJY9_9BACT</name>
<evidence type="ECO:0000256" key="2">
    <source>
        <dbReference type="ARBA" id="ARBA00047806"/>
    </source>
</evidence>
<evidence type="ECO:0000256" key="3">
    <source>
        <dbReference type="ARBA" id="ARBA00048782"/>
    </source>
</evidence>
<evidence type="ECO:0000313" key="6">
    <source>
        <dbReference type="EMBL" id="TWT87734.1"/>
    </source>
</evidence>
<reference evidence="6 7" key="1">
    <citation type="submission" date="2019-02" db="EMBL/GenBank/DDBJ databases">
        <title>Deep-cultivation of Planctomycetes and their phenomic and genomic characterization uncovers novel biology.</title>
        <authorList>
            <person name="Wiegand S."/>
            <person name="Jogler M."/>
            <person name="Boedeker C."/>
            <person name="Pinto D."/>
            <person name="Vollmers J."/>
            <person name="Rivas-Marin E."/>
            <person name="Kohn T."/>
            <person name="Peeters S.H."/>
            <person name="Heuer A."/>
            <person name="Rast P."/>
            <person name="Oberbeckmann S."/>
            <person name="Bunk B."/>
            <person name="Jeske O."/>
            <person name="Meyerdierks A."/>
            <person name="Storesund J.E."/>
            <person name="Kallscheuer N."/>
            <person name="Luecker S."/>
            <person name="Lage O.M."/>
            <person name="Pohl T."/>
            <person name="Merkel B.J."/>
            <person name="Hornburger P."/>
            <person name="Mueller R.-W."/>
            <person name="Bruemmer F."/>
            <person name="Labrenz M."/>
            <person name="Spormann A.M."/>
            <person name="Op Den Camp H."/>
            <person name="Overmann J."/>
            <person name="Amann R."/>
            <person name="Jetten M.S.M."/>
            <person name="Mascher T."/>
            <person name="Medema M.H."/>
            <person name="Devos D.P."/>
            <person name="Kaster A.-K."/>
            <person name="Ovreas L."/>
            <person name="Rohde M."/>
            <person name="Galperin M.Y."/>
            <person name="Jogler C."/>
        </authorList>
    </citation>
    <scope>NUCLEOTIDE SEQUENCE [LARGE SCALE GENOMIC DNA]</scope>
    <source>
        <strain evidence="6 7">Mal64</strain>
    </source>
</reference>
<dbReference type="RefSeq" id="WP_146402136.1">
    <property type="nucleotide sequence ID" value="NZ_SJPQ01000003.1"/>
</dbReference>
<dbReference type="GO" id="GO:0008113">
    <property type="term" value="F:peptide-methionine (S)-S-oxide reductase activity"/>
    <property type="evidence" value="ECO:0007669"/>
    <property type="project" value="UniProtKB-UniRule"/>
</dbReference>
<gene>
    <name evidence="6" type="primary">mrsA</name>
    <name evidence="4" type="synonym">msrA</name>
    <name evidence="6" type="ORF">Mal64_32770</name>
</gene>
<dbReference type="Gene3D" id="3.30.1060.10">
    <property type="entry name" value="Peptide methionine sulphoxide reductase MsrA"/>
    <property type="match status" value="1"/>
</dbReference>
<dbReference type="InterPro" id="IPR036509">
    <property type="entry name" value="Met_Sox_Rdtase_MsrA_sf"/>
</dbReference>
<dbReference type="EMBL" id="SJPQ01000003">
    <property type="protein sequence ID" value="TWT87734.1"/>
    <property type="molecule type" value="Genomic_DNA"/>
</dbReference>
<accession>A0A5C5ZJY9</accession>
<comment type="catalytic activity">
    <reaction evidence="3 4">
        <text>[thioredoxin]-disulfide + L-methionine + H2O = L-methionine (S)-S-oxide + [thioredoxin]-dithiol</text>
        <dbReference type="Rhea" id="RHEA:19993"/>
        <dbReference type="Rhea" id="RHEA-COMP:10698"/>
        <dbReference type="Rhea" id="RHEA-COMP:10700"/>
        <dbReference type="ChEBI" id="CHEBI:15377"/>
        <dbReference type="ChEBI" id="CHEBI:29950"/>
        <dbReference type="ChEBI" id="CHEBI:50058"/>
        <dbReference type="ChEBI" id="CHEBI:57844"/>
        <dbReference type="ChEBI" id="CHEBI:58772"/>
        <dbReference type="EC" id="1.8.4.11"/>
    </reaction>
</comment>
<evidence type="ECO:0000256" key="1">
    <source>
        <dbReference type="ARBA" id="ARBA00023002"/>
    </source>
</evidence>
<proteinExistence type="inferred from homology"/>
<sequence length="196" mass="21426">MAQTPADNTPISDSPTSQATFGGGCFWCTEAVFEQLKGVQDVVSGYTGGKSIKPTYEEVCSGLSGHAEVVRITYDPGAISYSDLLEVFFKTHDPTTLNRQGADRGTQYRSVVYYHDDEQKRTAEAVVAALDKSGAFNSKIVTEISPAETFYPAEAYHQDYFSLNPTQGYCRAVIVPKMAKFRQAFADRLSDSAASE</sequence>
<dbReference type="InterPro" id="IPR002569">
    <property type="entry name" value="Met_Sox_Rdtase_MsrA_dom"/>
</dbReference>
<dbReference type="AlphaFoldDB" id="A0A5C5ZJY9"/>
<dbReference type="GO" id="GO:0033744">
    <property type="term" value="F:L-methionine:thioredoxin-disulfide S-oxidoreductase activity"/>
    <property type="evidence" value="ECO:0007669"/>
    <property type="project" value="RHEA"/>
</dbReference>
<dbReference type="PANTHER" id="PTHR43774:SF1">
    <property type="entry name" value="PEPTIDE METHIONINE SULFOXIDE REDUCTASE MSRA 2"/>
    <property type="match status" value="1"/>
</dbReference>
<dbReference type="OrthoDB" id="4174719at2"/>
<comment type="function">
    <text evidence="4">Has an important function as a repair enzyme for proteins that have been inactivated by oxidation. Catalyzes the reversible oxidation-reduction of methionine sulfoxide in proteins to methionine.</text>
</comment>
<dbReference type="NCBIfam" id="TIGR00401">
    <property type="entry name" value="msrA"/>
    <property type="match status" value="1"/>
</dbReference>
<dbReference type="Proteomes" id="UP000315440">
    <property type="component" value="Unassembled WGS sequence"/>
</dbReference>
<keyword evidence="7" id="KW-1185">Reference proteome</keyword>
<evidence type="ECO:0000313" key="7">
    <source>
        <dbReference type="Proteomes" id="UP000315440"/>
    </source>
</evidence>
<protein>
    <recommendedName>
        <fullName evidence="4">Peptide methionine sulfoxide reductase MsrA</fullName>
        <shortName evidence="4">Protein-methionine-S-oxide reductase</shortName>
        <ecNumber evidence="4">1.8.4.11</ecNumber>
    </recommendedName>
    <alternativeName>
        <fullName evidence="4">Peptide-methionine (S)-S-oxide reductase</fullName>
        <shortName evidence="4">Peptide Met(O) reductase</shortName>
    </alternativeName>
</protein>
<dbReference type="EC" id="1.8.4.11" evidence="4"/>
<evidence type="ECO:0000256" key="4">
    <source>
        <dbReference type="HAMAP-Rule" id="MF_01401"/>
    </source>
</evidence>
<dbReference type="PANTHER" id="PTHR43774">
    <property type="entry name" value="PEPTIDE METHIONINE SULFOXIDE REDUCTASE"/>
    <property type="match status" value="1"/>
</dbReference>
<comment type="caution">
    <text evidence="6">The sequence shown here is derived from an EMBL/GenBank/DDBJ whole genome shotgun (WGS) entry which is preliminary data.</text>
</comment>
<feature type="domain" description="Peptide methionine sulphoxide reductase MsrA" evidence="5">
    <location>
        <begin position="18"/>
        <end position="170"/>
    </location>
</feature>
<feature type="active site" evidence="4">
    <location>
        <position position="25"/>
    </location>
</feature>